<reference evidence="3" key="1">
    <citation type="submission" date="2025-08" db="UniProtKB">
        <authorList>
            <consortium name="Ensembl"/>
        </authorList>
    </citation>
    <scope>IDENTIFICATION</scope>
</reference>
<dbReference type="PROSITE" id="PS50994">
    <property type="entry name" value="INTEGRASE"/>
    <property type="match status" value="1"/>
</dbReference>
<dbReference type="InterPro" id="IPR001584">
    <property type="entry name" value="Integrase_cat-core"/>
</dbReference>
<sequence length="323" mass="37040">MRNSKCWVDPTQDRDSSRSYGSHCPPETQRVGYVDFVGPVPCTPAGNAYLIVFVDYLNKWVEACAVKEATSQVAAGKFVTDIFARHDTPTYLISDRRSPFVSELFEQVVSALDSVHRLTTAYLPQKNATERFYWTLKTAICSYIGDKHTSWDKFLLQICRELDTVLDLITQPFTAGVVLMNRVYFTLRLLNHGRQKHYYDLRRQHATFRFGDLVRVRTQARSDAQSNFTVKLAPLFKGPLCVSQRLSYVNYRLTWVDSGVDAGVYHVVNMQLFHTWDSLTSKEHSVSSHAVRETTKDLDTDTQAHPAPKRWTNDFHMTGLDLK</sequence>
<dbReference type="AlphaFoldDB" id="A0A3Q2WRF6"/>
<dbReference type="SUPFAM" id="SSF53098">
    <property type="entry name" value="Ribonuclease H-like"/>
    <property type="match status" value="1"/>
</dbReference>
<dbReference type="Ensembl" id="ENSHBUT00000017329.1">
    <property type="protein sequence ID" value="ENSHBUP00000028305.1"/>
    <property type="gene ID" value="ENSHBUG00000011993.1"/>
</dbReference>
<feature type="region of interest" description="Disordered" evidence="1">
    <location>
        <begin position="287"/>
        <end position="312"/>
    </location>
</feature>
<feature type="region of interest" description="Disordered" evidence="1">
    <location>
        <begin position="1"/>
        <end position="23"/>
    </location>
</feature>
<reference evidence="3" key="2">
    <citation type="submission" date="2025-09" db="UniProtKB">
        <authorList>
            <consortium name="Ensembl"/>
        </authorList>
    </citation>
    <scope>IDENTIFICATION</scope>
</reference>
<dbReference type="GO" id="GO:0003676">
    <property type="term" value="F:nucleic acid binding"/>
    <property type="evidence" value="ECO:0007669"/>
    <property type="project" value="InterPro"/>
</dbReference>
<keyword evidence="4" id="KW-1185">Reference proteome</keyword>
<evidence type="ECO:0000313" key="4">
    <source>
        <dbReference type="Proteomes" id="UP000264840"/>
    </source>
</evidence>
<organism evidence="3 4">
    <name type="scientific">Haplochromis burtoni</name>
    <name type="common">Burton's mouthbrooder</name>
    <name type="synonym">Chromis burtoni</name>
    <dbReference type="NCBI Taxonomy" id="8153"/>
    <lineage>
        <taxon>Eukaryota</taxon>
        <taxon>Metazoa</taxon>
        <taxon>Chordata</taxon>
        <taxon>Craniata</taxon>
        <taxon>Vertebrata</taxon>
        <taxon>Euteleostomi</taxon>
        <taxon>Actinopterygii</taxon>
        <taxon>Neopterygii</taxon>
        <taxon>Teleostei</taxon>
        <taxon>Neoteleostei</taxon>
        <taxon>Acanthomorphata</taxon>
        <taxon>Ovalentaria</taxon>
        <taxon>Cichlomorphae</taxon>
        <taxon>Cichliformes</taxon>
        <taxon>Cichlidae</taxon>
        <taxon>African cichlids</taxon>
        <taxon>Pseudocrenilabrinae</taxon>
        <taxon>Haplochromini</taxon>
        <taxon>Haplochromis</taxon>
    </lineage>
</organism>
<dbReference type="InterPro" id="IPR012337">
    <property type="entry name" value="RNaseH-like_sf"/>
</dbReference>
<dbReference type="PANTHER" id="PTHR37984">
    <property type="entry name" value="PROTEIN CBG26694"/>
    <property type="match status" value="1"/>
</dbReference>
<proteinExistence type="predicted"/>
<dbReference type="STRING" id="8153.ENSHBUP00000028305"/>
<dbReference type="InterPro" id="IPR050951">
    <property type="entry name" value="Retrovirus_Pol_polyprotein"/>
</dbReference>
<feature type="compositionally biased region" description="Basic and acidic residues" evidence="1">
    <location>
        <begin position="287"/>
        <end position="299"/>
    </location>
</feature>
<accession>A0A3Q2WRF6</accession>
<dbReference type="PANTHER" id="PTHR37984:SF5">
    <property type="entry name" value="PROTEIN NYNRIN-LIKE"/>
    <property type="match status" value="1"/>
</dbReference>
<feature type="domain" description="Integrase catalytic" evidence="2">
    <location>
        <begin position="21"/>
        <end position="128"/>
    </location>
</feature>
<dbReference type="Gene3D" id="3.30.420.10">
    <property type="entry name" value="Ribonuclease H-like superfamily/Ribonuclease H"/>
    <property type="match status" value="1"/>
</dbReference>
<dbReference type="Pfam" id="PF00665">
    <property type="entry name" value="rve"/>
    <property type="match status" value="1"/>
</dbReference>
<dbReference type="InterPro" id="IPR036397">
    <property type="entry name" value="RNaseH_sf"/>
</dbReference>
<dbReference type="GeneTree" id="ENSGT00940000177377"/>
<dbReference type="OMA" id="AICSYIG"/>
<protein>
    <recommendedName>
        <fullName evidence="2">Integrase catalytic domain-containing protein</fullName>
    </recommendedName>
</protein>
<evidence type="ECO:0000256" key="1">
    <source>
        <dbReference type="SAM" id="MobiDB-lite"/>
    </source>
</evidence>
<evidence type="ECO:0000313" key="3">
    <source>
        <dbReference type="Ensembl" id="ENSHBUP00000028305.1"/>
    </source>
</evidence>
<name>A0A3Q2WRF6_HAPBU</name>
<dbReference type="Proteomes" id="UP000264840">
    <property type="component" value="Unplaced"/>
</dbReference>
<evidence type="ECO:0000259" key="2">
    <source>
        <dbReference type="PROSITE" id="PS50994"/>
    </source>
</evidence>
<dbReference type="GO" id="GO:0015074">
    <property type="term" value="P:DNA integration"/>
    <property type="evidence" value="ECO:0007669"/>
    <property type="project" value="InterPro"/>
</dbReference>